<dbReference type="EMBL" id="BAAAGE010000001">
    <property type="protein sequence ID" value="GAA0713487.1"/>
    <property type="molecule type" value="Genomic_DNA"/>
</dbReference>
<protein>
    <submittedName>
        <fullName evidence="1">Uncharacterized protein</fullName>
    </submittedName>
</protein>
<accession>A0ABP3TRR9</accession>
<keyword evidence="2" id="KW-1185">Reference proteome</keyword>
<evidence type="ECO:0000313" key="1">
    <source>
        <dbReference type="EMBL" id="GAA0713487.1"/>
    </source>
</evidence>
<reference evidence="2" key="1">
    <citation type="journal article" date="2019" name="Int. J. Syst. Evol. Microbiol.">
        <title>The Global Catalogue of Microorganisms (GCM) 10K type strain sequencing project: providing services to taxonomists for standard genome sequencing and annotation.</title>
        <authorList>
            <consortium name="The Broad Institute Genomics Platform"/>
            <consortium name="The Broad Institute Genome Sequencing Center for Infectious Disease"/>
            <person name="Wu L."/>
            <person name="Ma J."/>
        </authorList>
    </citation>
    <scope>NUCLEOTIDE SEQUENCE [LARGE SCALE GENOMIC DNA]</scope>
    <source>
        <strain evidence="2">JCM 15974</strain>
    </source>
</reference>
<sequence>MLSIGIYGQEKVTETQNFPEVTAKKADKYSKMPIHNPDYALDEQIKHSLIDDTPKVMPIFKPYLSLDFKSDSKFSFADLKTVEEIKKRLKKGK</sequence>
<dbReference type="Proteomes" id="UP001501758">
    <property type="component" value="Unassembled WGS sequence"/>
</dbReference>
<organism evidence="1 2">
    <name type="scientific">Aquimarina litoralis</name>
    <dbReference type="NCBI Taxonomy" id="584605"/>
    <lineage>
        <taxon>Bacteria</taxon>
        <taxon>Pseudomonadati</taxon>
        <taxon>Bacteroidota</taxon>
        <taxon>Flavobacteriia</taxon>
        <taxon>Flavobacteriales</taxon>
        <taxon>Flavobacteriaceae</taxon>
        <taxon>Aquimarina</taxon>
    </lineage>
</organism>
<proteinExistence type="predicted"/>
<gene>
    <name evidence="1" type="ORF">GCM10009430_05320</name>
</gene>
<comment type="caution">
    <text evidence="1">The sequence shown here is derived from an EMBL/GenBank/DDBJ whole genome shotgun (WGS) entry which is preliminary data.</text>
</comment>
<name>A0ABP3TRR9_9FLAO</name>
<evidence type="ECO:0000313" key="2">
    <source>
        <dbReference type="Proteomes" id="UP001501758"/>
    </source>
</evidence>